<reference evidence="3 4" key="1">
    <citation type="submission" date="2019-07" db="EMBL/GenBank/DDBJ databases">
        <title>Rhodotorula toruloides NBRC10032 genome sequencing.</title>
        <authorList>
            <person name="Shida Y."/>
            <person name="Takaku H."/>
            <person name="Ogasawara W."/>
            <person name="Mori K."/>
        </authorList>
    </citation>
    <scope>NUCLEOTIDE SEQUENCE [LARGE SCALE GENOMIC DNA]</scope>
    <source>
        <strain evidence="3 4">NBRC10032</strain>
    </source>
</reference>
<feature type="signal peptide" evidence="2">
    <location>
        <begin position="1"/>
        <end position="21"/>
    </location>
</feature>
<sequence length="115" mass="12167">MLIPLRSVVLSVLLLANFSSARPLPSLPSSNPKVFREPVAAALASKIAAINKQIGELPVLPGVPNGLKQATTTMAAMQVKVGAPTATAYLDERSRSALRCPRKPRDPLPTVEQST</sequence>
<evidence type="ECO:0000313" key="4">
    <source>
        <dbReference type="Proteomes" id="UP000321518"/>
    </source>
</evidence>
<dbReference type="AlphaFoldDB" id="A0A511KF80"/>
<protein>
    <submittedName>
        <fullName evidence="3">Uncharacterized protein</fullName>
    </submittedName>
</protein>
<evidence type="ECO:0000256" key="2">
    <source>
        <dbReference type="SAM" id="SignalP"/>
    </source>
</evidence>
<feature type="region of interest" description="Disordered" evidence="1">
    <location>
        <begin position="92"/>
        <end position="115"/>
    </location>
</feature>
<name>A0A511KF80_RHOTO</name>
<evidence type="ECO:0000313" key="3">
    <source>
        <dbReference type="EMBL" id="GEM08586.1"/>
    </source>
</evidence>
<evidence type="ECO:0000256" key="1">
    <source>
        <dbReference type="SAM" id="MobiDB-lite"/>
    </source>
</evidence>
<feature type="chain" id="PRO_5022139152" evidence="2">
    <location>
        <begin position="22"/>
        <end position="115"/>
    </location>
</feature>
<organism evidence="3 4">
    <name type="scientific">Rhodotorula toruloides</name>
    <name type="common">Yeast</name>
    <name type="synonym">Rhodosporidium toruloides</name>
    <dbReference type="NCBI Taxonomy" id="5286"/>
    <lineage>
        <taxon>Eukaryota</taxon>
        <taxon>Fungi</taxon>
        <taxon>Dikarya</taxon>
        <taxon>Basidiomycota</taxon>
        <taxon>Pucciniomycotina</taxon>
        <taxon>Microbotryomycetes</taxon>
        <taxon>Sporidiobolales</taxon>
        <taxon>Sporidiobolaceae</taxon>
        <taxon>Rhodotorula</taxon>
    </lineage>
</organism>
<dbReference type="Proteomes" id="UP000321518">
    <property type="component" value="Unassembled WGS sequence"/>
</dbReference>
<proteinExistence type="predicted"/>
<gene>
    <name evidence="3" type="ORF">Rt10032_c06g2603</name>
</gene>
<keyword evidence="2" id="KW-0732">Signal</keyword>
<dbReference type="EMBL" id="BJWK01000006">
    <property type="protein sequence ID" value="GEM08586.1"/>
    <property type="molecule type" value="Genomic_DNA"/>
</dbReference>
<accession>A0A511KF80</accession>
<dbReference type="OrthoDB" id="10390432at2759"/>
<comment type="caution">
    <text evidence="3">The sequence shown here is derived from an EMBL/GenBank/DDBJ whole genome shotgun (WGS) entry which is preliminary data.</text>
</comment>